<organism evidence="1 2">
    <name type="scientific">Cetraspora pellucida</name>
    <dbReference type="NCBI Taxonomy" id="1433469"/>
    <lineage>
        <taxon>Eukaryota</taxon>
        <taxon>Fungi</taxon>
        <taxon>Fungi incertae sedis</taxon>
        <taxon>Mucoromycota</taxon>
        <taxon>Glomeromycotina</taxon>
        <taxon>Glomeromycetes</taxon>
        <taxon>Diversisporales</taxon>
        <taxon>Gigasporaceae</taxon>
        <taxon>Cetraspora</taxon>
    </lineage>
</organism>
<dbReference type="Proteomes" id="UP000789366">
    <property type="component" value="Unassembled WGS sequence"/>
</dbReference>
<dbReference type="EMBL" id="CAJVPW010003872">
    <property type="protein sequence ID" value="CAG8530928.1"/>
    <property type="molecule type" value="Genomic_DNA"/>
</dbReference>
<gene>
    <name evidence="1" type="ORF">SPELUC_LOCUS4361</name>
</gene>
<protein>
    <submittedName>
        <fullName evidence="1">8495_t:CDS:1</fullName>
    </submittedName>
</protein>
<evidence type="ECO:0000313" key="2">
    <source>
        <dbReference type="Proteomes" id="UP000789366"/>
    </source>
</evidence>
<accession>A0ACA9LIE1</accession>
<feature type="non-terminal residue" evidence="1">
    <location>
        <position position="1"/>
    </location>
</feature>
<reference evidence="1" key="1">
    <citation type="submission" date="2021-06" db="EMBL/GenBank/DDBJ databases">
        <authorList>
            <person name="Kallberg Y."/>
            <person name="Tangrot J."/>
            <person name="Rosling A."/>
        </authorList>
    </citation>
    <scope>NUCLEOTIDE SEQUENCE</scope>
    <source>
        <strain evidence="1">28 12/20/2015</strain>
    </source>
</reference>
<comment type="caution">
    <text evidence="1">The sequence shown here is derived from an EMBL/GenBank/DDBJ whole genome shotgun (WGS) entry which is preliminary data.</text>
</comment>
<keyword evidence="2" id="KW-1185">Reference proteome</keyword>
<sequence>LRRSDKDLCLEPKGMLNITLSSNWTLITTKQDPYTATAAVGSDVAYQSIKPSAEH</sequence>
<proteinExistence type="predicted"/>
<evidence type="ECO:0000313" key="1">
    <source>
        <dbReference type="EMBL" id="CAG8530928.1"/>
    </source>
</evidence>
<name>A0ACA9LIE1_9GLOM</name>